<dbReference type="GO" id="GO:0016126">
    <property type="term" value="P:sterol biosynthetic process"/>
    <property type="evidence" value="ECO:0007669"/>
    <property type="project" value="InterPro"/>
</dbReference>
<evidence type="ECO:0000256" key="5">
    <source>
        <dbReference type="ARBA" id="ARBA00023136"/>
    </source>
</evidence>
<evidence type="ECO:0000313" key="7">
    <source>
        <dbReference type="Proteomes" id="UP001141806"/>
    </source>
</evidence>
<keyword evidence="7" id="KW-1185">Reference proteome</keyword>
<dbReference type="GO" id="GO:0005789">
    <property type="term" value="C:endoplasmic reticulum membrane"/>
    <property type="evidence" value="ECO:0007669"/>
    <property type="project" value="TreeGrafter"/>
</dbReference>
<comment type="subcellular location">
    <subcellularLocation>
        <location evidence="1">Membrane</location>
        <topology evidence="1">Multi-pass membrane protein</topology>
    </subcellularLocation>
</comment>
<keyword evidence="5" id="KW-0472">Membrane</keyword>
<dbReference type="Pfam" id="PF01222">
    <property type="entry name" value="ERG4_ERG24"/>
    <property type="match status" value="1"/>
</dbReference>
<keyword evidence="3" id="KW-0812">Transmembrane</keyword>
<proteinExistence type="inferred from homology"/>
<reference evidence="6" key="1">
    <citation type="journal article" date="2023" name="Plant J.">
        <title>The genome of the king protea, Protea cynaroides.</title>
        <authorList>
            <person name="Chang J."/>
            <person name="Duong T.A."/>
            <person name="Schoeman C."/>
            <person name="Ma X."/>
            <person name="Roodt D."/>
            <person name="Barker N."/>
            <person name="Li Z."/>
            <person name="Van de Peer Y."/>
            <person name="Mizrachi E."/>
        </authorList>
    </citation>
    <scope>NUCLEOTIDE SEQUENCE</scope>
    <source>
        <tissue evidence="6">Young leaves</tissue>
    </source>
</reference>
<accession>A0A9Q0KWT1</accession>
<dbReference type="AlphaFoldDB" id="A0A9Q0KWT1"/>
<sequence length="117" mass="13826">MELDLRNREEREEDFGGEFRFCQRHNPNMELCKIVPGVTLSDGTRLHYRCNEDLSCCLRLLYSALLGLSRHCNYLGDMLKAPSVSLPCRISSSPVSYFYPVYFLTLLIWRERERERE</sequence>
<dbReference type="Proteomes" id="UP001141806">
    <property type="component" value="Unassembled WGS sequence"/>
</dbReference>
<comment type="caution">
    <text evidence="6">The sequence shown here is derived from an EMBL/GenBank/DDBJ whole genome shotgun (WGS) entry which is preliminary data.</text>
</comment>
<evidence type="ECO:0000313" key="6">
    <source>
        <dbReference type="EMBL" id="KAJ4978049.1"/>
    </source>
</evidence>
<name>A0A9Q0KWT1_9MAGN</name>
<organism evidence="6 7">
    <name type="scientific">Protea cynaroides</name>
    <dbReference type="NCBI Taxonomy" id="273540"/>
    <lineage>
        <taxon>Eukaryota</taxon>
        <taxon>Viridiplantae</taxon>
        <taxon>Streptophyta</taxon>
        <taxon>Embryophyta</taxon>
        <taxon>Tracheophyta</taxon>
        <taxon>Spermatophyta</taxon>
        <taxon>Magnoliopsida</taxon>
        <taxon>Proteales</taxon>
        <taxon>Proteaceae</taxon>
        <taxon>Protea</taxon>
    </lineage>
</organism>
<keyword evidence="4" id="KW-1133">Transmembrane helix</keyword>
<protein>
    <submittedName>
        <fullName evidence="6">Uncharacterized protein</fullName>
    </submittedName>
</protein>
<evidence type="ECO:0000256" key="3">
    <source>
        <dbReference type="ARBA" id="ARBA00022692"/>
    </source>
</evidence>
<evidence type="ECO:0000256" key="2">
    <source>
        <dbReference type="ARBA" id="ARBA00005402"/>
    </source>
</evidence>
<evidence type="ECO:0000256" key="4">
    <source>
        <dbReference type="ARBA" id="ARBA00022989"/>
    </source>
</evidence>
<dbReference type="GO" id="GO:0050613">
    <property type="term" value="F:Delta14-sterol reductase activity"/>
    <property type="evidence" value="ECO:0007669"/>
    <property type="project" value="TreeGrafter"/>
</dbReference>
<gene>
    <name evidence="6" type="ORF">NE237_008829</name>
</gene>
<comment type="similarity">
    <text evidence="2">Belongs to the ERG4/ERG24 family.</text>
</comment>
<dbReference type="PANTHER" id="PTHR21257:SF52">
    <property type="entry name" value="DELTA(14)-STEROL REDUCTASE TM7SF2"/>
    <property type="match status" value="1"/>
</dbReference>
<dbReference type="PANTHER" id="PTHR21257">
    <property type="entry name" value="DELTA(14)-STEROL REDUCTASE"/>
    <property type="match status" value="1"/>
</dbReference>
<evidence type="ECO:0000256" key="1">
    <source>
        <dbReference type="ARBA" id="ARBA00004141"/>
    </source>
</evidence>
<dbReference type="EMBL" id="JAMYWD010000002">
    <property type="protein sequence ID" value="KAJ4978049.1"/>
    <property type="molecule type" value="Genomic_DNA"/>
</dbReference>
<dbReference type="InterPro" id="IPR001171">
    <property type="entry name" value="ERG24_DHCR-like"/>
</dbReference>